<dbReference type="EMBL" id="LZPO01044455">
    <property type="protein sequence ID" value="OBS74243.1"/>
    <property type="molecule type" value="Genomic_DNA"/>
</dbReference>
<comment type="caution">
    <text evidence="1">The sequence shown here is derived from an EMBL/GenBank/DDBJ whole genome shotgun (WGS) entry which is preliminary data.</text>
</comment>
<evidence type="ECO:0000313" key="1">
    <source>
        <dbReference type="EMBL" id="OBS74243.1"/>
    </source>
</evidence>
<gene>
    <name evidence="1" type="ORF">A6R68_15209</name>
</gene>
<name>A0A1A6H6L4_NEOLE</name>
<evidence type="ECO:0000313" key="2">
    <source>
        <dbReference type="Proteomes" id="UP000092124"/>
    </source>
</evidence>
<dbReference type="Proteomes" id="UP000092124">
    <property type="component" value="Unassembled WGS sequence"/>
</dbReference>
<protein>
    <submittedName>
        <fullName evidence="1">Uncharacterized protein</fullName>
    </submittedName>
</protein>
<proteinExistence type="predicted"/>
<reference evidence="1 2" key="1">
    <citation type="submission" date="2016-06" db="EMBL/GenBank/DDBJ databases">
        <title>The Draft Genome Sequence and Annotation of the Desert Woodrat Neotoma lepida.</title>
        <authorList>
            <person name="Campbell M."/>
            <person name="Oakeson K.F."/>
            <person name="Yandell M."/>
            <person name="Halpert J.R."/>
            <person name="Dearing D."/>
        </authorList>
    </citation>
    <scope>NUCLEOTIDE SEQUENCE [LARGE SCALE GENOMIC DNA]</scope>
    <source>
        <strain evidence="1">417</strain>
        <tissue evidence="1">Liver</tissue>
    </source>
</reference>
<organism evidence="1 2">
    <name type="scientific">Neotoma lepida</name>
    <name type="common">Desert woodrat</name>
    <dbReference type="NCBI Taxonomy" id="56216"/>
    <lineage>
        <taxon>Eukaryota</taxon>
        <taxon>Metazoa</taxon>
        <taxon>Chordata</taxon>
        <taxon>Craniata</taxon>
        <taxon>Vertebrata</taxon>
        <taxon>Euteleostomi</taxon>
        <taxon>Mammalia</taxon>
        <taxon>Eutheria</taxon>
        <taxon>Euarchontoglires</taxon>
        <taxon>Glires</taxon>
        <taxon>Rodentia</taxon>
        <taxon>Myomorpha</taxon>
        <taxon>Muroidea</taxon>
        <taxon>Cricetidae</taxon>
        <taxon>Neotominae</taxon>
        <taxon>Neotoma</taxon>
    </lineage>
</organism>
<dbReference type="OrthoDB" id="10550267at2759"/>
<keyword evidence="2" id="KW-1185">Reference proteome</keyword>
<sequence length="122" mass="12863">MGYSKEMDLLRLPGSPDGAFAVGAGGAFKLGRACSLSSSTGRMKASGNPFFRAPWLPAAFPSVPLKALMAPGLLLSFGYEEEPFPRASEEVVVSAKHPASIWKTINMDGGLTRQDGNMTVEG</sequence>
<accession>A0A1A6H6L4</accession>
<dbReference type="AlphaFoldDB" id="A0A1A6H6L4"/>